<reference evidence="2" key="1">
    <citation type="journal article" date="2014" name="BMC Genomics">
        <title>The genome sequence of the biocontrol fungus Metarhizium anisopliae and comparative genomics of Metarhizium species.</title>
        <authorList>
            <person name="Pattemore J.A."/>
            <person name="Hane J.K."/>
            <person name="Williams A.H."/>
            <person name="Wilson B.A."/>
            <person name="Stodart B.J."/>
            <person name="Ash G.J."/>
        </authorList>
    </citation>
    <scope>NUCLEOTIDE SEQUENCE [LARGE SCALE GENOMIC DNA]</scope>
    <source>
        <strain evidence="2">BRIP 53293</strain>
    </source>
</reference>
<accession>A0A0D9NTD1</accession>
<sequence>MAIYTPGPFRLVTVNNAPERAKYVIGRVIDGLKDRYEIEYVGNCDGPHEVETKVMSLQPDILCCASMWTAEESEGMIETARGIRPNIKTHAIPYGLQVAKGPEAIVEHLKDQIPRLLG</sequence>
<organism evidence="1 2">
    <name type="scientific">Metarhizium anisopliae BRIP 53293</name>
    <dbReference type="NCBI Taxonomy" id="1291518"/>
    <lineage>
        <taxon>Eukaryota</taxon>
        <taxon>Fungi</taxon>
        <taxon>Dikarya</taxon>
        <taxon>Ascomycota</taxon>
        <taxon>Pezizomycotina</taxon>
        <taxon>Sordariomycetes</taxon>
        <taxon>Hypocreomycetidae</taxon>
        <taxon>Hypocreales</taxon>
        <taxon>Clavicipitaceae</taxon>
        <taxon>Metarhizium</taxon>
    </lineage>
</organism>
<protein>
    <recommendedName>
        <fullName evidence="3">Fe/B12 periplasmic-binding domain-containing protein</fullName>
    </recommendedName>
</protein>
<name>A0A0D9NTD1_METAN</name>
<evidence type="ECO:0000313" key="2">
    <source>
        <dbReference type="Proteomes" id="UP000054544"/>
    </source>
</evidence>
<proteinExistence type="predicted"/>
<dbReference type="OrthoDB" id="2772415at2759"/>
<gene>
    <name evidence="1" type="ORF">H634G_09260</name>
</gene>
<dbReference type="Proteomes" id="UP000054544">
    <property type="component" value="Unassembled WGS sequence"/>
</dbReference>
<keyword evidence="2" id="KW-1185">Reference proteome</keyword>
<dbReference type="AlphaFoldDB" id="A0A0D9NTD1"/>
<dbReference type="EMBL" id="KE384749">
    <property type="protein sequence ID" value="KJK75895.1"/>
    <property type="molecule type" value="Genomic_DNA"/>
</dbReference>
<evidence type="ECO:0008006" key="3">
    <source>
        <dbReference type="Google" id="ProtNLM"/>
    </source>
</evidence>
<evidence type="ECO:0000313" key="1">
    <source>
        <dbReference type="EMBL" id="KJK75895.1"/>
    </source>
</evidence>